<dbReference type="EMBL" id="CAMKVN010002654">
    <property type="protein sequence ID" value="CAI2182032.1"/>
    <property type="molecule type" value="Genomic_DNA"/>
</dbReference>
<name>A0A9W4SUH0_9GLOM</name>
<proteinExistence type="predicted"/>
<evidence type="ECO:0000313" key="2">
    <source>
        <dbReference type="Proteomes" id="UP001153678"/>
    </source>
</evidence>
<accession>A0A9W4SUH0</accession>
<comment type="caution">
    <text evidence="1">The sequence shown here is derived from an EMBL/GenBank/DDBJ whole genome shotgun (WGS) entry which is preliminary data.</text>
</comment>
<sequence length="176" mass="21075">MSPAHAMTLEEVESKPSSKAKQAIGRYEEIKLKKATDPYWLLRIYKIKRVVVRRNPPQIVVYYLENEPIESTAHLIGQNPKQPFKYEELQVIEEPDKVEYPPDEFMRKYHPTGFIYYVNASRKKFPSCRPIFLDVMQLDRYNEELQLAFEFYGRQHYALNSMFYRRSQIDLNEQKS</sequence>
<dbReference type="Proteomes" id="UP001153678">
    <property type="component" value="Unassembled WGS sequence"/>
</dbReference>
<protein>
    <submittedName>
        <fullName evidence="1">5156_t:CDS:1</fullName>
    </submittedName>
</protein>
<dbReference type="OrthoDB" id="2358320at2759"/>
<reference evidence="1" key="1">
    <citation type="submission" date="2022-08" db="EMBL/GenBank/DDBJ databases">
        <authorList>
            <person name="Kallberg Y."/>
            <person name="Tangrot J."/>
            <person name="Rosling A."/>
        </authorList>
    </citation>
    <scope>NUCLEOTIDE SEQUENCE</scope>
    <source>
        <strain evidence="1">Wild A</strain>
    </source>
</reference>
<evidence type="ECO:0000313" key="1">
    <source>
        <dbReference type="EMBL" id="CAI2182032.1"/>
    </source>
</evidence>
<keyword evidence="2" id="KW-1185">Reference proteome</keyword>
<organism evidence="1 2">
    <name type="scientific">Funneliformis geosporum</name>
    <dbReference type="NCBI Taxonomy" id="1117311"/>
    <lineage>
        <taxon>Eukaryota</taxon>
        <taxon>Fungi</taxon>
        <taxon>Fungi incertae sedis</taxon>
        <taxon>Mucoromycota</taxon>
        <taxon>Glomeromycotina</taxon>
        <taxon>Glomeromycetes</taxon>
        <taxon>Glomerales</taxon>
        <taxon>Glomeraceae</taxon>
        <taxon>Funneliformis</taxon>
    </lineage>
</organism>
<dbReference type="AlphaFoldDB" id="A0A9W4SUH0"/>
<gene>
    <name evidence="1" type="ORF">FWILDA_LOCUS10380</name>
</gene>